<feature type="region of interest" description="Disordered" evidence="1">
    <location>
        <begin position="52"/>
        <end position="75"/>
    </location>
</feature>
<sequence length="155" mass="16946">MDGDGGGGGGGTDGGSGGGEEKEKDRNHRSIKIRGSHRWCRRRAEISEVFAKTTSSRISRAKRTKRTSEGGGWSRASTEWGLTVVACKVGVTRGAVGRGRDASARSQPAEEELEGAPRTEANLPDEFLPRPDEETRAQRTRRRTYVEWTRQSDAT</sequence>
<evidence type="ECO:0000313" key="2">
    <source>
        <dbReference type="EMBL" id="KAL2721443.1"/>
    </source>
</evidence>
<organism evidence="2 3">
    <name type="scientific">Vespula maculifrons</name>
    <name type="common">Eastern yellow jacket</name>
    <name type="synonym">Wasp</name>
    <dbReference type="NCBI Taxonomy" id="7453"/>
    <lineage>
        <taxon>Eukaryota</taxon>
        <taxon>Metazoa</taxon>
        <taxon>Ecdysozoa</taxon>
        <taxon>Arthropoda</taxon>
        <taxon>Hexapoda</taxon>
        <taxon>Insecta</taxon>
        <taxon>Pterygota</taxon>
        <taxon>Neoptera</taxon>
        <taxon>Endopterygota</taxon>
        <taxon>Hymenoptera</taxon>
        <taxon>Apocrita</taxon>
        <taxon>Aculeata</taxon>
        <taxon>Vespoidea</taxon>
        <taxon>Vespidae</taxon>
        <taxon>Vespinae</taxon>
        <taxon>Vespula</taxon>
    </lineage>
</organism>
<reference evidence="2 3" key="1">
    <citation type="journal article" date="2024" name="Ann. Entomol. Soc. Am.">
        <title>Genomic analyses of the southern and eastern yellowjacket wasps (Hymenoptera: Vespidae) reveal evolutionary signatures of social life.</title>
        <authorList>
            <person name="Catto M.A."/>
            <person name="Caine P.B."/>
            <person name="Orr S.E."/>
            <person name="Hunt B.G."/>
            <person name="Goodisman M.A.D."/>
        </authorList>
    </citation>
    <scope>NUCLEOTIDE SEQUENCE [LARGE SCALE GENOMIC DNA]</scope>
    <source>
        <strain evidence="2">232</strain>
        <tissue evidence="2">Head and thorax</tissue>
    </source>
</reference>
<name>A0ABD2ALF3_VESMC</name>
<keyword evidence="3" id="KW-1185">Reference proteome</keyword>
<feature type="region of interest" description="Disordered" evidence="1">
    <location>
        <begin position="96"/>
        <end position="155"/>
    </location>
</feature>
<dbReference type="Proteomes" id="UP001607303">
    <property type="component" value="Unassembled WGS sequence"/>
</dbReference>
<feature type="compositionally biased region" description="Basic and acidic residues" evidence="1">
    <location>
        <begin position="127"/>
        <end position="137"/>
    </location>
</feature>
<accession>A0ABD2ALF3</accession>
<comment type="caution">
    <text evidence="2">The sequence shown here is derived from an EMBL/GenBank/DDBJ whole genome shotgun (WGS) entry which is preliminary data.</text>
</comment>
<gene>
    <name evidence="2" type="ORF">V1477_020263</name>
</gene>
<dbReference type="EMBL" id="JAYRBN010000116">
    <property type="protein sequence ID" value="KAL2721443.1"/>
    <property type="molecule type" value="Genomic_DNA"/>
</dbReference>
<feature type="compositionally biased region" description="Gly residues" evidence="1">
    <location>
        <begin position="1"/>
        <end position="18"/>
    </location>
</feature>
<feature type="compositionally biased region" description="Basic and acidic residues" evidence="1">
    <location>
        <begin position="19"/>
        <end position="28"/>
    </location>
</feature>
<evidence type="ECO:0000256" key="1">
    <source>
        <dbReference type="SAM" id="MobiDB-lite"/>
    </source>
</evidence>
<evidence type="ECO:0000313" key="3">
    <source>
        <dbReference type="Proteomes" id="UP001607303"/>
    </source>
</evidence>
<feature type="region of interest" description="Disordered" evidence="1">
    <location>
        <begin position="1"/>
        <end position="37"/>
    </location>
</feature>
<dbReference type="AlphaFoldDB" id="A0ABD2ALF3"/>
<proteinExistence type="predicted"/>
<protein>
    <submittedName>
        <fullName evidence="2">Uncharacterized protein</fullName>
    </submittedName>
</protein>